<accession>A0A3P3RCH9</accession>
<protein>
    <recommendedName>
        <fullName evidence="4">KEOPS complex Pcc1-like subunit</fullName>
    </recommendedName>
</protein>
<dbReference type="OrthoDB" id="8982at2157"/>
<organism evidence="2 3">
    <name type="scientific">Halocatena pleomorpha</name>
    <dbReference type="NCBI Taxonomy" id="1785090"/>
    <lineage>
        <taxon>Archaea</taxon>
        <taxon>Methanobacteriati</taxon>
        <taxon>Methanobacteriota</taxon>
        <taxon>Stenosarchaea group</taxon>
        <taxon>Halobacteria</taxon>
        <taxon>Halobacteriales</taxon>
        <taxon>Natronomonadaceae</taxon>
        <taxon>Halocatena</taxon>
    </lineage>
</organism>
<comment type="caution">
    <text evidence="2">The sequence shown here is derived from an EMBL/GenBank/DDBJ whole genome shotgun (WGS) entry which is preliminary data.</text>
</comment>
<name>A0A3P3RCH9_9EURY</name>
<dbReference type="NCBIfam" id="NF011470">
    <property type="entry name" value="PRK14887.1"/>
    <property type="match status" value="1"/>
</dbReference>
<sequence length="80" mass="8858">MFPSTVHLAFEYADAERAALIERSVSQEVGEINGDRSRTTIERDDTTVEVSIEADDLVALRAGLNTWCTLLDVAERCSAR</sequence>
<evidence type="ECO:0008006" key="4">
    <source>
        <dbReference type="Google" id="ProtNLM"/>
    </source>
</evidence>
<dbReference type="Pfam" id="PF09341">
    <property type="entry name" value="Pcc1"/>
    <property type="match status" value="1"/>
</dbReference>
<reference evidence="2 3" key="1">
    <citation type="submission" date="2018-11" db="EMBL/GenBank/DDBJ databases">
        <title>Taxonoimc description of Halomarina strain SPP-AMP-1.</title>
        <authorList>
            <person name="Pal Y."/>
            <person name="Srinivasana K."/>
            <person name="Verma A."/>
            <person name="Kumar P."/>
        </authorList>
    </citation>
    <scope>NUCLEOTIDE SEQUENCE [LARGE SCALE GENOMIC DNA]</scope>
    <source>
        <strain evidence="2 3">SPP-AMP-1</strain>
    </source>
</reference>
<comment type="similarity">
    <text evidence="1">Belongs to the CTAG/PCC1 family.</text>
</comment>
<keyword evidence="3" id="KW-1185">Reference proteome</keyword>
<gene>
    <name evidence="2" type="ORF">EIK79_08000</name>
</gene>
<evidence type="ECO:0000313" key="2">
    <source>
        <dbReference type="EMBL" id="RRJ31166.1"/>
    </source>
</evidence>
<dbReference type="Gene3D" id="3.30.310.50">
    <property type="entry name" value="Alpha-D-phosphohexomutase, C-terminal domain"/>
    <property type="match status" value="1"/>
</dbReference>
<dbReference type="EMBL" id="RRCH01000016">
    <property type="protein sequence ID" value="RRJ31166.1"/>
    <property type="molecule type" value="Genomic_DNA"/>
</dbReference>
<evidence type="ECO:0000313" key="3">
    <source>
        <dbReference type="Proteomes" id="UP000282322"/>
    </source>
</evidence>
<dbReference type="InterPro" id="IPR015419">
    <property type="entry name" value="CTAG/Pcc1"/>
</dbReference>
<dbReference type="Proteomes" id="UP000282322">
    <property type="component" value="Unassembled WGS sequence"/>
</dbReference>
<proteinExistence type="inferred from homology"/>
<dbReference type="RefSeq" id="WP_124954602.1">
    <property type="nucleotide sequence ID" value="NZ_RRCH01000016.1"/>
</dbReference>
<evidence type="ECO:0000256" key="1">
    <source>
        <dbReference type="ARBA" id="ARBA00007073"/>
    </source>
</evidence>
<dbReference type="AlphaFoldDB" id="A0A3P3RCH9"/>